<organism evidence="4 5">
    <name type="scientific">Pinctada imbricata</name>
    <name type="common">Atlantic pearl-oyster</name>
    <name type="synonym">Pinctada martensii</name>
    <dbReference type="NCBI Taxonomy" id="66713"/>
    <lineage>
        <taxon>Eukaryota</taxon>
        <taxon>Metazoa</taxon>
        <taxon>Spiralia</taxon>
        <taxon>Lophotrochozoa</taxon>
        <taxon>Mollusca</taxon>
        <taxon>Bivalvia</taxon>
        <taxon>Autobranchia</taxon>
        <taxon>Pteriomorphia</taxon>
        <taxon>Pterioida</taxon>
        <taxon>Pterioidea</taxon>
        <taxon>Pteriidae</taxon>
        <taxon>Pinctada</taxon>
    </lineage>
</organism>
<accession>A0AA88Y5U9</accession>
<dbReference type="AlphaFoldDB" id="A0AA88Y5U9"/>
<dbReference type="InterPro" id="IPR010313">
    <property type="entry name" value="Glycine_N-acyltransferase"/>
</dbReference>
<keyword evidence="1" id="KW-0012">Acyltransferase</keyword>
<feature type="domain" description="Glycine N-acyltransferase N-terminal" evidence="2">
    <location>
        <begin position="6"/>
        <end position="187"/>
    </location>
</feature>
<evidence type="ECO:0000313" key="4">
    <source>
        <dbReference type="EMBL" id="KAK3094871.1"/>
    </source>
</evidence>
<reference evidence="4" key="1">
    <citation type="submission" date="2019-08" db="EMBL/GenBank/DDBJ databases">
        <title>The improved chromosome-level genome for the pearl oyster Pinctada fucata martensii using PacBio sequencing and Hi-C.</title>
        <authorList>
            <person name="Zheng Z."/>
        </authorList>
    </citation>
    <scope>NUCLEOTIDE SEQUENCE</scope>
    <source>
        <strain evidence="4">ZZ-2019</strain>
        <tissue evidence="4">Adductor muscle</tissue>
    </source>
</reference>
<comment type="similarity">
    <text evidence="1">Belongs to the glycine N-acyltransferase family.</text>
</comment>
<dbReference type="GO" id="GO:0005739">
    <property type="term" value="C:mitochondrion"/>
    <property type="evidence" value="ECO:0007669"/>
    <property type="project" value="InterPro"/>
</dbReference>
<keyword evidence="1" id="KW-0808">Transferase</keyword>
<evidence type="ECO:0000259" key="2">
    <source>
        <dbReference type="Pfam" id="PF06021"/>
    </source>
</evidence>
<gene>
    <name evidence="4" type="ORF">FSP39_007354</name>
</gene>
<dbReference type="SUPFAM" id="SSF55729">
    <property type="entry name" value="Acyl-CoA N-acyltransferases (Nat)"/>
    <property type="match status" value="1"/>
</dbReference>
<name>A0AA88Y5U9_PINIB</name>
<sequence length="324" mass="37289">MIYKVLCSQETEELRSRLEQYLPGTAKIFYVIQNVVLGHLKGFEVIVDKWPDFNCILLRPRSKDEVLGYFRHTHICYGKSVSALKYFLQRPGLINWKEPINFTGVPNDLIPVLTEVSKKHGGQLSSKESRFMYAWSKSYSPELPKLPEGMKLMPLKQEHASEITKDWAGRGNRQDMESYFRSVIENFESSCLLDEDGRLVAYVCMHYNGSMAMVYVRPENRDEGYFHILLSDLTRKILAKKQIAYGFIPVNDTSLIKLCREIGFEWVPQGNMTWSCYTPRTLTVPKRAISDLSEQSQNISRPDQSVDEVYTGINSLLTSAIVYP</sequence>
<dbReference type="PANTHER" id="PTHR15298">
    <property type="entry name" value="L-COA N-ACYLTRANSFERASE-RELATED"/>
    <property type="match status" value="1"/>
</dbReference>
<dbReference type="InterPro" id="IPR013653">
    <property type="entry name" value="GCN5-like_dom"/>
</dbReference>
<protein>
    <recommendedName>
        <fullName evidence="1">Glycine N-acyltransferase-like protein</fullName>
        <ecNumber evidence="1">2.3.1.-</ecNumber>
    </recommendedName>
</protein>
<dbReference type="InterPro" id="IPR016181">
    <property type="entry name" value="Acyl_CoA_acyltransferase"/>
</dbReference>
<dbReference type="Gene3D" id="3.40.630.30">
    <property type="match status" value="1"/>
</dbReference>
<dbReference type="EC" id="2.3.1.-" evidence="1"/>
<dbReference type="EMBL" id="VSWD01000008">
    <property type="protein sequence ID" value="KAK3094871.1"/>
    <property type="molecule type" value="Genomic_DNA"/>
</dbReference>
<evidence type="ECO:0000259" key="3">
    <source>
        <dbReference type="Pfam" id="PF08445"/>
    </source>
</evidence>
<proteinExistence type="inferred from homology"/>
<dbReference type="Pfam" id="PF08445">
    <property type="entry name" value="FR47"/>
    <property type="match status" value="1"/>
</dbReference>
<comment type="caution">
    <text evidence="4">The sequence shown here is derived from an EMBL/GenBank/DDBJ whole genome shotgun (WGS) entry which is preliminary data.</text>
</comment>
<evidence type="ECO:0000256" key="1">
    <source>
        <dbReference type="RuleBase" id="RU368002"/>
    </source>
</evidence>
<dbReference type="InterPro" id="IPR015938">
    <property type="entry name" value="Glycine_N-acyltransferase_N"/>
</dbReference>
<feature type="domain" description="GCN5-related N-acetyltransferase Rv2170-like" evidence="3">
    <location>
        <begin position="195"/>
        <end position="266"/>
    </location>
</feature>
<dbReference type="Proteomes" id="UP001186944">
    <property type="component" value="Unassembled WGS sequence"/>
</dbReference>
<keyword evidence="5" id="KW-1185">Reference proteome</keyword>
<dbReference type="GO" id="GO:0047961">
    <property type="term" value="F:glycine N-acyltransferase activity"/>
    <property type="evidence" value="ECO:0007669"/>
    <property type="project" value="InterPro"/>
</dbReference>
<dbReference type="PANTHER" id="PTHR15298:SF1">
    <property type="entry name" value="GLYCINE N-ACYLTRANSFERASE-LIKE PROTEIN"/>
    <property type="match status" value="1"/>
</dbReference>
<evidence type="ECO:0000313" key="5">
    <source>
        <dbReference type="Proteomes" id="UP001186944"/>
    </source>
</evidence>
<dbReference type="Pfam" id="PF06021">
    <property type="entry name" value="Gly_acyl_tr_N"/>
    <property type="match status" value="1"/>
</dbReference>